<keyword evidence="4" id="KW-0238">DNA-binding</keyword>
<dbReference type="InterPro" id="IPR036388">
    <property type="entry name" value="WH-like_DNA-bd_sf"/>
</dbReference>
<gene>
    <name evidence="7" type="ORF">GEAM_1696</name>
</gene>
<keyword evidence="5" id="KW-0804">Transcription</keyword>
<dbReference type="InterPro" id="IPR058163">
    <property type="entry name" value="LysR-type_TF_proteobact-type"/>
</dbReference>
<evidence type="ECO:0000256" key="4">
    <source>
        <dbReference type="ARBA" id="ARBA00023125"/>
    </source>
</evidence>
<evidence type="ECO:0000256" key="1">
    <source>
        <dbReference type="ARBA" id="ARBA00009437"/>
    </source>
</evidence>
<evidence type="ECO:0000256" key="5">
    <source>
        <dbReference type="ARBA" id="ARBA00023163"/>
    </source>
</evidence>
<dbReference type="PROSITE" id="PS50931">
    <property type="entry name" value="HTH_LYSR"/>
    <property type="match status" value="1"/>
</dbReference>
<protein>
    <submittedName>
        <fullName evidence="7">LysR family transcriptional regulator</fullName>
    </submittedName>
</protein>
<dbReference type="eggNOG" id="COG0583">
    <property type="taxonomic scope" value="Bacteria"/>
</dbReference>
<keyword evidence="8" id="KW-1185">Reference proteome</keyword>
<proteinExistence type="inferred from homology"/>
<comment type="similarity">
    <text evidence="1">Belongs to the LysR transcriptional regulatory family.</text>
</comment>
<reference evidence="7 8" key="1">
    <citation type="submission" date="2014-05" db="EMBL/GenBank/DDBJ databases">
        <title>ATOL: Assembling a taxonomically balanced genome-scale reconstruction of the evolutionary history of the Enterobacteriaceae.</title>
        <authorList>
            <person name="Plunkett G.III."/>
            <person name="Neeno-Eckwall E.C."/>
            <person name="Glasner J.D."/>
            <person name="Perna N.T."/>
        </authorList>
    </citation>
    <scope>NUCLEOTIDE SEQUENCE [LARGE SCALE GENOMIC DNA]</scope>
    <source>
        <strain evidence="7 8">ATCC 33852</strain>
    </source>
</reference>
<keyword evidence="3" id="KW-0805">Transcription regulation</keyword>
<dbReference type="GO" id="GO:0003700">
    <property type="term" value="F:DNA-binding transcription factor activity"/>
    <property type="evidence" value="ECO:0007669"/>
    <property type="project" value="InterPro"/>
</dbReference>
<dbReference type="Gene3D" id="3.40.190.290">
    <property type="match status" value="1"/>
</dbReference>
<dbReference type="AlphaFoldDB" id="A0A085GDB8"/>
<dbReference type="InterPro" id="IPR005119">
    <property type="entry name" value="LysR_subst-bd"/>
</dbReference>
<evidence type="ECO:0000259" key="6">
    <source>
        <dbReference type="PROSITE" id="PS50931"/>
    </source>
</evidence>
<accession>A0A085GDB8</accession>
<dbReference type="PANTHER" id="PTHR30537:SF31">
    <property type="entry name" value="TRANSCRIPTIONAL REGULATOR, LYSR FAMILY"/>
    <property type="match status" value="1"/>
</dbReference>
<dbReference type="GeneID" id="78380044"/>
<organism evidence="7 8">
    <name type="scientific">Ewingella americana (strain ATCC 33852 / DSM 4580 / CCUG 14506 / JCM 5911 / LMG 7869 / NCTC 12157 / CDC 1468-78)</name>
    <dbReference type="NCBI Taxonomy" id="910964"/>
    <lineage>
        <taxon>Bacteria</taxon>
        <taxon>Pseudomonadati</taxon>
        <taxon>Pseudomonadota</taxon>
        <taxon>Gammaproteobacteria</taxon>
        <taxon>Enterobacterales</taxon>
        <taxon>Yersiniaceae</taxon>
        <taxon>Ewingella</taxon>
    </lineage>
</organism>
<dbReference type="SUPFAM" id="SSF53850">
    <property type="entry name" value="Periplasmic binding protein-like II"/>
    <property type="match status" value="1"/>
</dbReference>
<dbReference type="Pfam" id="PF03466">
    <property type="entry name" value="LysR_substrate"/>
    <property type="match status" value="1"/>
</dbReference>
<dbReference type="STRING" id="910964.GEAM_1696"/>
<evidence type="ECO:0000256" key="2">
    <source>
        <dbReference type="ARBA" id="ARBA00022491"/>
    </source>
</evidence>
<comment type="caution">
    <text evidence="7">The sequence shown here is derived from an EMBL/GenBank/DDBJ whole genome shotgun (WGS) entry which is preliminary data.</text>
</comment>
<evidence type="ECO:0000256" key="3">
    <source>
        <dbReference type="ARBA" id="ARBA00023015"/>
    </source>
</evidence>
<evidence type="ECO:0000313" key="7">
    <source>
        <dbReference type="EMBL" id="KFC81713.1"/>
    </source>
</evidence>
<keyword evidence="2" id="KW-0678">Repressor</keyword>
<sequence length="299" mass="33270">MQEDLNDMAYFAAVVQYQGFTAAGRMIGVSKSVLSRRIEALEARLGVRLLNRTSRHFSVTDVGMRYAQECRKLLELAQDARQVIDQAQQFPQGFLRITAPVMMAEVVIAPIVSRFLQLYPQVTCEVLGMNSRVDLLEENVDVAIRTHEVPLEDSSLYRRPLGQLRNLLVASPEFIAQCAVPPSIDTLEQLPVLTRHSASSRSEWRLHHAELGSRSVQVQARLRSNNLMVVMQAAIDGLGVALISEHACHDALAEGKLELVMPDWHTAPSYISALYANKRGQSSALRAFLDYLSQAMGAE</sequence>
<dbReference type="GO" id="GO:0043565">
    <property type="term" value="F:sequence-specific DNA binding"/>
    <property type="evidence" value="ECO:0007669"/>
    <property type="project" value="TreeGrafter"/>
</dbReference>
<dbReference type="SUPFAM" id="SSF46785">
    <property type="entry name" value="Winged helix' DNA-binding domain"/>
    <property type="match status" value="1"/>
</dbReference>
<dbReference type="Pfam" id="PF00126">
    <property type="entry name" value="HTH_1"/>
    <property type="match status" value="1"/>
</dbReference>
<dbReference type="GO" id="GO:0006351">
    <property type="term" value="P:DNA-templated transcription"/>
    <property type="evidence" value="ECO:0007669"/>
    <property type="project" value="TreeGrafter"/>
</dbReference>
<dbReference type="RefSeq" id="WP_084674086.1">
    <property type="nucleotide sequence ID" value="NZ_JMPJ01000047.1"/>
</dbReference>
<dbReference type="InterPro" id="IPR036390">
    <property type="entry name" value="WH_DNA-bd_sf"/>
</dbReference>
<feature type="domain" description="HTH lysR-type" evidence="6">
    <location>
        <begin position="1"/>
        <end position="60"/>
    </location>
</feature>
<dbReference type="Proteomes" id="UP000028640">
    <property type="component" value="Unassembled WGS sequence"/>
</dbReference>
<dbReference type="OrthoDB" id="5671700at2"/>
<evidence type="ECO:0000313" key="8">
    <source>
        <dbReference type="Proteomes" id="UP000028640"/>
    </source>
</evidence>
<dbReference type="FunFam" id="1.10.10.10:FF:000001">
    <property type="entry name" value="LysR family transcriptional regulator"/>
    <property type="match status" value="1"/>
</dbReference>
<dbReference type="PANTHER" id="PTHR30537">
    <property type="entry name" value="HTH-TYPE TRANSCRIPTIONAL REGULATOR"/>
    <property type="match status" value="1"/>
</dbReference>
<dbReference type="EMBL" id="JMPJ01000047">
    <property type="protein sequence ID" value="KFC81713.1"/>
    <property type="molecule type" value="Genomic_DNA"/>
</dbReference>
<dbReference type="InterPro" id="IPR000847">
    <property type="entry name" value="LysR_HTH_N"/>
</dbReference>
<name>A0A085GDB8_EWIA3</name>
<dbReference type="Gene3D" id="1.10.10.10">
    <property type="entry name" value="Winged helix-like DNA-binding domain superfamily/Winged helix DNA-binding domain"/>
    <property type="match status" value="1"/>
</dbReference>